<gene>
    <name evidence="1" type="ORF">BBA70_00195</name>
</gene>
<organism evidence="1 2">
    <name type="scientific">New Jersey aster yellows phytoplasma</name>
    <dbReference type="NCBI Taxonomy" id="270520"/>
    <lineage>
        <taxon>Bacteria</taxon>
        <taxon>Bacillati</taxon>
        <taxon>Mycoplasmatota</taxon>
        <taxon>Mollicutes</taxon>
        <taxon>Acholeplasmatales</taxon>
        <taxon>Acholeplasmataceae</taxon>
        <taxon>Candidatus Phytoplasma</taxon>
        <taxon>16SrI (Aster yellows group)</taxon>
    </lineage>
</organism>
<evidence type="ECO:0000313" key="1">
    <source>
        <dbReference type="EMBL" id="PEH36445.1"/>
    </source>
</evidence>
<dbReference type="EMBL" id="MAPF01000008">
    <property type="protein sequence ID" value="PEH36445.1"/>
    <property type="molecule type" value="Genomic_DNA"/>
</dbReference>
<accession>A0ABX4K0Y6</accession>
<keyword evidence="2" id="KW-1185">Reference proteome</keyword>
<proteinExistence type="predicted"/>
<evidence type="ECO:0008006" key="3">
    <source>
        <dbReference type="Google" id="ProtNLM"/>
    </source>
</evidence>
<reference evidence="1" key="1">
    <citation type="submission" date="2017-05" db="EMBL/GenBank/DDBJ databases">
        <title>Genome sequence of Ca. P. asteris strain NJAY.</title>
        <authorList>
            <person name="Lee I.-M."/>
            <person name="Gundersen-Rindal D."/>
            <person name="Sparks M."/>
        </authorList>
    </citation>
    <scope>NUCLEOTIDE SEQUENCE [LARGE SCALE GENOMIC DNA]</scope>
    <source>
        <strain evidence="1">NJAY</strain>
    </source>
</reference>
<name>A0ABX4K0Y6_9MOLU</name>
<protein>
    <recommendedName>
        <fullName evidence="3">Sequence-variable mosaic (SVM) signal sequence domain-containing protein</fullName>
    </recommendedName>
</protein>
<dbReference type="Proteomes" id="UP000220509">
    <property type="component" value="Unassembled WGS sequence"/>
</dbReference>
<comment type="caution">
    <text evidence="1">The sequence shown here is derived from an EMBL/GenBank/DDBJ whole genome shotgun (WGS) entry which is preliminary data.</text>
</comment>
<evidence type="ECO:0000313" key="2">
    <source>
        <dbReference type="Proteomes" id="UP000220509"/>
    </source>
</evidence>
<sequence>MFLFIVLVIFLMTNNIYQVMAMNNLNDEINKLYLERNQLVIKINSFLSRPTIQELNANYQKLKILNKNILI</sequence>